<name>A0ABZ2IDQ3_9CAUL</name>
<organism evidence="2 3">
    <name type="scientific">Brevundimonas olei</name>
    <dbReference type="NCBI Taxonomy" id="657642"/>
    <lineage>
        <taxon>Bacteria</taxon>
        <taxon>Pseudomonadati</taxon>
        <taxon>Pseudomonadota</taxon>
        <taxon>Alphaproteobacteria</taxon>
        <taxon>Caulobacterales</taxon>
        <taxon>Caulobacteraceae</taxon>
        <taxon>Brevundimonas</taxon>
    </lineage>
</organism>
<evidence type="ECO:0000256" key="1">
    <source>
        <dbReference type="SAM" id="MobiDB-lite"/>
    </source>
</evidence>
<evidence type="ECO:0000313" key="2">
    <source>
        <dbReference type="EMBL" id="WWT53899.1"/>
    </source>
</evidence>
<dbReference type="RefSeq" id="WP_291781798.1">
    <property type="nucleotide sequence ID" value="NZ_BAAAGH010000002.1"/>
</dbReference>
<dbReference type="Proteomes" id="UP001363460">
    <property type="component" value="Chromosome"/>
</dbReference>
<gene>
    <name evidence="2" type="ORF">V8J38_11620</name>
</gene>
<dbReference type="EMBL" id="CP146369">
    <property type="protein sequence ID" value="WWT53899.1"/>
    <property type="molecule type" value="Genomic_DNA"/>
</dbReference>
<evidence type="ECO:0000313" key="3">
    <source>
        <dbReference type="Proteomes" id="UP001363460"/>
    </source>
</evidence>
<proteinExistence type="predicted"/>
<keyword evidence="3" id="KW-1185">Reference proteome</keyword>
<protein>
    <submittedName>
        <fullName evidence="2">Uncharacterized protein</fullName>
    </submittedName>
</protein>
<sequence length="94" mass="10424">MTDPEDMMPPLKWRELEAVFHQLAPTETKKRMVRHLIEGTRKQAAFLTPTAVMTELAYIAAAMLDSNFCPSEQEAGASEAFWSSSASPPQRPGS</sequence>
<reference evidence="2 3" key="1">
    <citation type="submission" date="2024-02" db="EMBL/GenBank/DDBJ databases">
        <title>Distribution and functional of Brevundimonas-related endobacteria within Verticillium dahliae.</title>
        <authorList>
            <person name="Zeng H."/>
        </authorList>
    </citation>
    <scope>NUCLEOTIDE SEQUENCE [LARGE SCALE GENOMIC DNA]</scope>
    <source>
        <strain evidence="2 3">TRM 44200</strain>
    </source>
</reference>
<feature type="region of interest" description="Disordered" evidence="1">
    <location>
        <begin position="75"/>
        <end position="94"/>
    </location>
</feature>
<accession>A0ABZ2IDQ3</accession>